<dbReference type="GO" id="GO:0004556">
    <property type="term" value="F:alpha-amylase activity"/>
    <property type="evidence" value="ECO:0007669"/>
    <property type="project" value="UniProtKB-EC"/>
</dbReference>
<comment type="cofactor">
    <cofactor evidence="2">
        <name>Ca(2+)</name>
        <dbReference type="ChEBI" id="CHEBI:29108"/>
    </cofactor>
</comment>
<dbReference type="EMBL" id="JABCIY010000044">
    <property type="protein sequence ID" value="KAF7194957.1"/>
    <property type="molecule type" value="Genomic_DNA"/>
</dbReference>
<dbReference type="SUPFAM" id="SSF51011">
    <property type="entry name" value="Glycosyl hydrolase domain"/>
    <property type="match status" value="1"/>
</dbReference>
<dbReference type="GO" id="GO:0005509">
    <property type="term" value="F:calcium ion binding"/>
    <property type="evidence" value="ECO:0007669"/>
    <property type="project" value="InterPro"/>
</dbReference>
<dbReference type="InterPro" id="IPR015340">
    <property type="entry name" value="A_amylase_C_dom"/>
</dbReference>
<evidence type="ECO:0000256" key="5">
    <source>
        <dbReference type="ARBA" id="ARBA00022723"/>
    </source>
</evidence>
<keyword evidence="11" id="KW-0119">Carbohydrate metabolism</keyword>
<feature type="site" description="Transition state stabilizer" evidence="14">
    <location>
        <position position="346"/>
    </location>
</feature>
<dbReference type="PIRSF" id="PIRSF001024">
    <property type="entry name" value="Alph-amyl_fung"/>
    <property type="match status" value="1"/>
</dbReference>
<keyword evidence="12" id="KW-0326">Glycosidase</keyword>
<name>A0A8H6RPT1_9PEZI</name>
<keyword evidence="10" id="KW-0325">Glycoprotein</keyword>
<reference evidence="18" key="1">
    <citation type="submission" date="2020-04" db="EMBL/GenBank/DDBJ databases">
        <title>Draft genome resource of the tomato pathogen Pseudocercospora fuligena.</title>
        <authorList>
            <person name="Zaccaron A."/>
        </authorList>
    </citation>
    <scope>NUCLEOTIDE SEQUENCE</scope>
    <source>
        <strain evidence="18">PF001</strain>
    </source>
</reference>
<feature type="disulfide bond" evidence="15">
    <location>
        <begin position="285"/>
        <end position="332"/>
    </location>
</feature>
<evidence type="ECO:0000256" key="12">
    <source>
        <dbReference type="ARBA" id="ARBA00023295"/>
    </source>
</evidence>
<evidence type="ECO:0000256" key="9">
    <source>
        <dbReference type="ARBA" id="ARBA00023157"/>
    </source>
</evidence>
<evidence type="ECO:0000256" key="1">
    <source>
        <dbReference type="ARBA" id="ARBA00000548"/>
    </source>
</evidence>
<evidence type="ECO:0000256" key="6">
    <source>
        <dbReference type="ARBA" id="ARBA00022729"/>
    </source>
</evidence>
<feature type="binding site" evidence="16">
    <location>
        <position position="167"/>
    </location>
    <ligand>
        <name>substrate</name>
    </ligand>
</feature>
<feature type="binding site" evidence="16">
    <location>
        <position position="128"/>
    </location>
    <ligand>
        <name>substrate</name>
    </ligand>
</feature>
<proteinExistence type="inferred from homology"/>
<evidence type="ECO:0000256" key="10">
    <source>
        <dbReference type="ARBA" id="ARBA00023180"/>
    </source>
</evidence>
<dbReference type="Pfam" id="PF09260">
    <property type="entry name" value="A_amylase_dom_C"/>
    <property type="match status" value="1"/>
</dbReference>
<protein>
    <recommendedName>
        <fullName evidence="4">alpha-amylase</fullName>
        <ecNumber evidence="4">3.2.1.1</ecNumber>
    </recommendedName>
</protein>
<evidence type="ECO:0000256" key="7">
    <source>
        <dbReference type="ARBA" id="ARBA00022801"/>
    </source>
</evidence>
<dbReference type="InterPro" id="IPR013780">
    <property type="entry name" value="Glyco_hydro_b"/>
</dbReference>
<comment type="catalytic activity">
    <reaction evidence="1">
        <text>Endohydrolysis of (1-&gt;4)-alpha-D-glucosidic linkages in polysaccharides containing three or more (1-&gt;4)-alpha-linked D-glucose units.</text>
        <dbReference type="EC" id="3.2.1.1"/>
    </reaction>
</comment>
<sequence length="528" mass="58566">MLRSRFLWKTARSSHIPVLRHLDSPFKMADFHRFLSILLLLVTSATALTPAQWRKQSIYQVLTDRFANSDGSTTACGDLNDYCNGTWTGLINRLDYIQQMGFTAIWISPVVKNVIGLTSDGNSYHGYWAQDVYAVNSRFGTVGDLRALSDELHRRGMYIMVDVVPNHMGSISSRATVDYSLLNPFNKQSYFHPPCSIDYNNDTSIKKCWIGSDTVSLPDLRTEDPTVAGMWNRWISQLVSNYSIDGLRIDTAYQINQGFWSGFQSAAGGIHVLGEVWNGDTSVMCPYQNYLTGLMNYGTYYWITQAFGSTSGSISNLVNGINTMKGTSTSGCRDVTLLGSFIENHDNPRFPSMTSDTTLIRTAITFSILQDGIPIIYQGQEQKFSGAGVPQNREALWTSNYNQNSDLYLHIQRLNAIRSWAIFKDSRYLTYNAWPIQSTTRDIVMRKGYAGKQVVFVCSNRGSSAGTVTMTLGATNSGFTAGQRVTEVLRCSTLTADSRGNIGVMIQSGLPSVLYPTNALMGSGICGL</sequence>
<dbReference type="FunFam" id="3.20.20.80:FF:000120">
    <property type="entry name" value="Alpha-amylase A"/>
    <property type="match status" value="1"/>
</dbReference>
<dbReference type="Gene3D" id="3.20.20.80">
    <property type="entry name" value="Glycosidases"/>
    <property type="match status" value="1"/>
</dbReference>
<evidence type="ECO:0000313" key="18">
    <source>
        <dbReference type="EMBL" id="KAF7194957.1"/>
    </source>
</evidence>
<evidence type="ECO:0000256" key="15">
    <source>
        <dbReference type="PIRSR" id="PIRSR001024-4"/>
    </source>
</evidence>
<dbReference type="PANTHER" id="PTHR10357">
    <property type="entry name" value="ALPHA-AMYLASE FAMILY MEMBER"/>
    <property type="match status" value="1"/>
</dbReference>
<dbReference type="PANTHER" id="PTHR10357:SF215">
    <property type="entry name" value="ALPHA-AMYLASE 1"/>
    <property type="match status" value="1"/>
</dbReference>
<accession>A0A8H6RPT1</accession>
<dbReference type="AlphaFoldDB" id="A0A8H6RPT1"/>
<evidence type="ECO:0000256" key="4">
    <source>
        <dbReference type="ARBA" id="ARBA00012595"/>
    </source>
</evidence>
<organism evidence="18 19">
    <name type="scientific">Pseudocercospora fuligena</name>
    <dbReference type="NCBI Taxonomy" id="685502"/>
    <lineage>
        <taxon>Eukaryota</taxon>
        <taxon>Fungi</taxon>
        <taxon>Dikarya</taxon>
        <taxon>Ascomycota</taxon>
        <taxon>Pezizomycotina</taxon>
        <taxon>Dothideomycetes</taxon>
        <taxon>Dothideomycetidae</taxon>
        <taxon>Mycosphaerellales</taxon>
        <taxon>Mycosphaerellaceae</taxon>
        <taxon>Pseudocercospora</taxon>
    </lineage>
</organism>
<evidence type="ECO:0000256" key="16">
    <source>
        <dbReference type="PIRSR" id="PIRSR001024-5"/>
    </source>
</evidence>
<comment type="caution">
    <text evidence="18">The sequence shown here is derived from an EMBL/GenBank/DDBJ whole genome shotgun (WGS) entry which is preliminary data.</text>
</comment>
<evidence type="ECO:0000256" key="13">
    <source>
        <dbReference type="PIRSR" id="PIRSR001024-1"/>
    </source>
</evidence>
<dbReference type="Proteomes" id="UP000660729">
    <property type="component" value="Unassembled WGS sequence"/>
</dbReference>
<keyword evidence="8" id="KW-0106">Calcium</keyword>
<feature type="active site" description="Proton donor" evidence="13">
    <location>
        <position position="275"/>
    </location>
</feature>
<keyword evidence="5" id="KW-0479">Metal-binding</keyword>
<dbReference type="InterPro" id="IPR017853">
    <property type="entry name" value="GH"/>
</dbReference>
<dbReference type="SUPFAM" id="SSF51445">
    <property type="entry name" value="(Trans)glycosidases"/>
    <property type="match status" value="1"/>
</dbReference>
<evidence type="ECO:0000256" key="2">
    <source>
        <dbReference type="ARBA" id="ARBA00001913"/>
    </source>
</evidence>
<feature type="binding site" evidence="16">
    <location>
        <position position="248"/>
    </location>
    <ligand>
        <name>substrate</name>
    </ligand>
</feature>
<keyword evidence="9 15" id="KW-1015">Disulfide bond</keyword>
<dbReference type="EC" id="3.2.1.1" evidence="4"/>
<feature type="domain" description="Glycosyl hydrolase family 13 catalytic" evidence="17">
    <location>
        <begin position="60"/>
        <end position="418"/>
    </location>
</feature>
<evidence type="ECO:0000259" key="17">
    <source>
        <dbReference type="SMART" id="SM00642"/>
    </source>
</evidence>
<evidence type="ECO:0000256" key="3">
    <source>
        <dbReference type="ARBA" id="ARBA00008061"/>
    </source>
</evidence>
<dbReference type="InterPro" id="IPR006047">
    <property type="entry name" value="GH13_cat_dom"/>
</dbReference>
<keyword evidence="19" id="KW-1185">Reference proteome</keyword>
<dbReference type="OrthoDB" id="204980at2759"/>
<feature type="disulfide bond" evidence="15">
    <location>
        <begin position="195"/>
        <end position="208"/>
    </location>
</feature>
<gene>
    <name evidence="18" type="ORF">HII31_03631</name>
</gene>
<comment type="similarity">
    <text evidence="3">Belongs to the glycosyl hydrolase 13 family.</text>
</comment>
<dbReference type="GO" id="GO:0016052">
    <property type="term" value="P:carbohydrate catabolic process"/>
    <property type="evidence" value="ECO:0007669"/>
    <property type="project" value="InterPro"/>
</dbReference>
<evidence type="ECO:0000313" key="19">
    <source>
        <dbReference type="Proteomes" id="UP000660729"/>
    </source>
</evidence>
<evidence type="ECO:0000256" key="8">
    <source>
        <dbReference type="ARBA" id="ARBA00022837"/>
    </source>
</evidence>
<feature type="binding site" evidence="16">
    <location>
        <position position="279"/>
    </location>
    <ligand>
        <name>substrate</name>
    </ligand>
</feature>
<evidence type="ECO:0000256" key="14">
    <source>
        <dbReference type="PIRSR" id="PIRSR001024-2"/>
    </source>
</evidence>
<feature type="binding site" evidence="16">
    <location>
        <position position="393"/>
    </location>
    <ligand>
        <name>substrate</name>
    </ligand>
</feature>
<evidence type="ECO:0000256" key="11">
    <source>
        <dbReference type="ARBA" id="ARBA00023277"/>
    </source>
</evidence>
<dbReference type="InterPro" id="IPR013777">
    <property type="entry name" value="A-amylase-like"/>
</dbReference>
<feature type="disulfide bond" evidence="15">
    <location>
        <begin position="491"/>
        <end position="526"/>
    </location>
</feature>
<dbReference type="Pfam" id="PF00128">
    <property type="entry name" value="Alpha-amylase"/>
    <property type="match status" value="1"/>
</dbReference>
<dbReference type="Gene3D" id="2.60.40.1180">
    <property type="entry name" value="Golgi alpha-mannosidase II"/>
    <property type="match status" value="1"/>
</dbReference>
<dbReference type="SMART" id="SM00642">
    <property type="entry name" value="Aamy"/>
    <property type="match status" value="1"/>
</dbReference>
<keyword evidence="7" id="KW-0378">Hydrolase</keyword>
<keyword evidence="6" id="KW-0732">Signal</keyword>
<feature type="active site" description="Nucleophile" evidence="13">
    <location>
        <position position="250"/>
    </location>
</feature>
<feature type="binding site" evidence="16">
    <location>
        <position position="346"/>
    </location>
    <ligand>
        <name>substrate</name>
    </ligand>
</feature>
<dbReference type="CDD" id="cd11319">
    <property type="entry name" value="AmyAc_euk_AmyA"/>
    <property type="match status" value="1"/>
</dbReference>